<dbReference type="PROSITE" id="PS50045">
    <property type="entry name" value="SIGMA54_INTERACT_4"/>
    <property type="match status" value="1"/>
</dbReference>
<dbReference type="HOGENOM" id="CLU_000445_0_6_7"/>
<evidence type="ECO:0000256" key="3">
    <source>
        <dbReference type="ARBA" id="ARBA00022840"/>
    </source>
</evidence>
<evidence type="ECO:0000259" key="10">
    <source>
        <dbReference type="PROSITE" id="PS50110"/>
    </source>
</evidence>
<evidence type="ECO:0000313" key="11">
    <source>
        <dbReference type="EMBL" id="ETX02702.1"/>
    </source>
</evidence>
<reference evidence="11 12" key="1">
    <citation type="journal article" date="2014" name="Nature">
        <title>An environmental bacterial taxon with a large and distinct metabolic repertoire.</title>
        <authorList>
            <person name="Wilson M.C."/>
            <person name="Mori T."/>
            <person name="Ruckert C."/>
            <person name="Uria A.R."/>
            <person name="Helf M.J."/>
            <person name="Takada K."/>
            <person name="Gernert C."/>
            <person name="Steffens U.A."/>
            <person name="Heycke N."/>
            <person name="Schmitt S."/>
            <person name="Rinke C."/>
            <person name="Helfrich E.J."/>
            <person name="Brachmann A.O."/>
            <person name="Gurgui C."/>
            <person name="Wakimoto T."/>
            <person name="Kracht M."/>
            <person name="Crusemann M."/>
            <person name="Hentschel U."/>
            <person name="Abe I."/>
            <person name="Matsunaga S."/>
            <person name="Kalinowski J."/>
            <person name="Takeyama H."/>
            <person name="Piel J."/>
        </authorList>
    </citation>
    <scope>NUCLEOTIDE SEQUENCE [LARGE SCALE GENOMIC DNA]</scope>
    <source>
        <strain evidence="12">TSY1</strain>
    </source>
</reference>
<dbReference type="PROSITE" id="PS50110">
    <property type="entry name" value="RESPONSE_REGULATORY"/>
    <property type="match status" value="1"/>
</dbReference>
<dbReference type="InterPro" id="IPR025662">
    <property type="entry name" value="Sigma_54_int_dom_ATP-bd_1"/>
</dbReference>
<feature type="domain" description="Response regulatory" evidence="10">
    <location>
        <begin position="5"/>
        <end position="119"/>
    </location>
</feature>
<dbReference type="EMBL" id="AZHW01000113">
    <property type="protein sequence ID" value="ETX02702.1"/>
    <property type="molecule type" value="Genomic_DNA"/>
</dbReference>
<gene>
    <name evidence="11" type="ORF">ETSY1_02610</name>
</gene>
<dbReference type="Proteomes" id="UP000019141">
    <property type="component" value="Unassembled WGS sequence"/>
</dbReference>
<dbReference type="SUPFAM" id="SSF52172">
    <property type="entry name" value="CheY-like"/>
    <property type="match status" value="1"/>
</dbReference>
<keyword evidence="1 8" id="KW-0597">Phosphoprotein</keyword>
<dbReference type="Gene3D" id="3.40.50.2300">
    <property type="match status" value="1"/>
</dbReference>
<comment type="caution">
    <text evidence="11">The sequence shown here is derived from an EMBL/GenBank/DDBJ whole genome shotgun (WGS) entry which is preliminary data.</text>
</comment>
<dbReference type="AlphaFoldDB" id="W4LZ97"/>
<dbReference type="Pfam" id="PF00158">
    <property type="entry name" value="Sigma54_activat"/>
    <property type="match status" value="1"/>
</dbReference>
<name>W4LZ97_ENTF1</name>
<evidence type="ECO:0008006" key="13">
    <source>
        <dbReference type="Google" id="ProtNLM"/>
    </source>
</evidence>
<dbReference type="PRINTS" id="PR01590">
    <property type="entry name" value="HTHFIS"/>
</dbReference>
<dbReference type="CDD" id="cd00009">
    <property type="entry name" value="AAA"/>
    <property type="match status" value="1"/>
</dbReference>
<evidence type="ECO:0000256" key="4">
    <source>
        <dbReference type="ARBA" id="ARBA00023012"/>
    </source>
</evidence>
<accession>W4LZ97</accession>
<dbReference type="SMART" id="SM00382">
    <property type="entry name" value="AAA"/>
    <property type="match status" value="1"/>
</dbReference>
<dbReference type="PATRIC" id="fig|1429438.4.peg.687"/>
<dbReference type="SUPFAM" id="SSF52540">
    <property type="entry name" value="P-loop containing nucleoside triphosphate hydrolases"/>
    <property type="match status" value="1"/>
</dbReference>
<dbReference type="InterPro" id="IPR001789">
    <property type="entry name" value="Sig_transdc_resp-reg_receiver"/>
</dbReference>
<feature type="modified residue" description="4-aspartylphosphate" evidence="8">
    <location>
        <position position="54"/>
    </location>
</feature>
<dbReference type="FunFam" id="3.40.50.2300:FF:000018">
    <property type="entry name" value="DNA-binding transcriptional regulator NtrC"/>
    <property type="match status" value="1"/>
</dbReference>
<dbReference type="GO" id="GO:0005524">
    <property type="term" value="F:ATP binding"/>
    <property type="evidence" value="ECO:0007669"/>
    <property type="project" value="UniProtKB-KW"/>
</dbReference>
<keyword evidence="4" id="KW-0902">Two-component regulatory system</keyword>
<proteinExistence type="predicted"/>
<dbReference type="InterPro" id="IPR002197">
    <property type="entry name" value="HTH_Fis"/>
</dbReference>
<dbReference type="PROSITE" id="PS00688">
    <property type="entry name" value="SIGMA54_INTERACT_3"/>
    <property type="match status" value="1"/>
</dbReference>
<keyword evidence="6" id="KW-0238">DNA-binding</keyword>
<keyword evidence="5" id="KW-0805">Transcription regulation</keyword>
<dbReference type="PANTHER" id="PTHR32071">
    <property type="entry name" value="TRANSCRIPTIONAL REGULATORY PROTEIN"/>
    <property type="match status" value="1"/>
</dbReference>
<dbReference type="PROSITE" id="PS00675">
    <property type="entry name" value="SIGMA54_INTERACT_1"/>
    <property type="match status" value="1"/>
</dbReference>
<dbReference type="PANTHER" id="PTHR32071:SF57">
    <property type="entry name" value="C4-DICARBOXYLATE TRANSPORT TRANSCRIPTIONAL REGULATORY PROTEIN DCTD"/>
    <property type="match status" value="1"/>
</dbReference>
<dbReference type="Pfam" id="PF00072">
    <property type="entry name" value="Response_reg"/>
    <property type="match status" value="1"/>
</dbReference>
<dbReference type="GO" id="GO:0000160">
    <property type="term" value="P:phosphorelay signal transduction system"/>
    <property type="evidence" value="ECO:0007669"/>
    <property type="project" value="UniProtKB-KW"/>
</dbReference>
<dbReference type="Pfam" id="PF02954">
    <property type="entry name" value="HTH_8"/>
    <property type="match status" value="1"/>
</dbReference>
<dbReference type="Pfam" id="PF25601">
    <property type="entry name" value="AAA_lid_14"/>
    <property type="match status" value="1"/>
</dbReference>
<feature type="domain" description="Sigma-54 factor interaction" evidence="9">
    <location>
        <begin position="144"/>
        <end position="373"/>
    </location>
</feature>
<keyword evidence="3" id="KW-0067">ATP-binding</keyword>
<dbReference type="SMART" id="SM00448">
    <property type="entry name" value="REC"/>
    <property type="match status" value="1"/>
</dbReference>
<dbReference type="Gene3D" id="1.10.8.60">
    <property type="match status" value="1"/>
</dbReference>
<dbReference type="InterPro" id="IPR003593">
    <property type="entry name" value="AAA+_ATPase"/>
</dbReference>
<dbReference type="InterPro" id="IPR011006">
    <property type="entry name" value="CheY-like_superfamily"/>
</dbReference>
<dbReference type="InterPro" id="IPR002078">
    <property type="entry name" value="Sigma_54_int"/>
</dbReference>
<evidence type="ECO:0000256" key="1">
    <source>
        <dbReference type="ARBA" id="ARBA00022553"/>
    </source>
</evidence>
<evidence type="ECO:0000313" key="12">
    <source>
        <dbReference type="Proteomes" id="UP000019141"/>
    </source>
</evidence>
<dbReference type="InterPro" id="IPR009057">
    <property type="entry name" value="Homeodomain-like_sf"/>
</dbReference>
<dbReference type="PROSITE" id="PS00676">
    <property type="entry name" value="SIGMA54_INTERACT_2"/>
    <property type="match status" value="1"/>
</dbReference>
<keyword evidence="2" id="KW-0547">Nucleotide-binding</keyword>
<dbReference type="InterPro" id="IPR058031">
    <property type="entry name" value="AAA_lid_NorR"/>
</dbReference>
<evidence type="ECO:0000256" key="5">
    <source>
        <dbReference type="ARBA" id="ARBA00023015"/>
    </source>
</evidence>
<evidence type="ECO:0000256" key="7">
    <source>
        <dbReference type="ARBA" id="ARBA00023163"/>
    </source>
</evidence>
<dbReference type="Gene3D" id="1.10.10.60">
    <property type="entry name" value="Homeodomain-like"/>
    <property type="match status" value="1"/>
</dbReference>
<organism evidence="11 12">
    <name type="scientific">Entotheonella factor</name>
    <dbReference type="NCBI Taxonomy" id="1429438"/>
    <lineage>
        <taxon>Bacteria</taxon>
        <taxon>Pseudomonadati</taxon>
        <taxon>Nitrospinota/Tectimicrobiota group</taxon>
        <taxon>Candidatus Tectimicrobiota</taxon>
        <taxon>Candidatus Entotheonellia</taxon>
        <taxon>Candidatus Entotheonellales</taxon>
        <taxon>Candidatus Entotheonellaceae</taxon>
        <taxon>Candidatus Entotheonella</taxon>
    </lineage>
</organism>
<dbReference type="InterPro" id="IPR025944">
    <property type="entry name" value="Sigma_54_int_dom_CS"/>
</dbReference>
<dbReference type="InterPro" id="IPR025943">
    <property type="entry name" value="Sigma_54_int_dom_ATP-bd_2"/>
</dbReference>
<dbReference type="SUPFAM" id="SSF46689">
    <property type="entry name" value="Homeodomain-like"/>
    <property type="match status" value="1"/>
</dbReference>
<keyword evidence="12" id="KW-1185">Reference proteome</keyword>
<evidence type="ECO:0000256" key="8">
    <source>
        <dbReference type="PROSITE-ProRule" id="PRU00169"/>
    </source>
</evidence>
<evidence type="ECO:0000259" key="9">
    <source>
        <dbReference type="PROSITE" id="PS50045"/>
    </source>
</evidence>
<evidence type="ECO:0000256" key="2">
    <source>
        <dbReference type="ARBA" id="ARBA00022741"/>
    </source>
</evidence>
<sequence length="458" mass="52036">MATERIVVVDDEEANREFMQDLLLHEGYDVATAADGFAGLQLLERHPVHVLLSDLRMPGMNGVDLIRQAKELSPSTIGIIFTGYATIETAVDAIKAGAYDYINKPFRADEILVVLKRALEYQRLNRENVSLRKQLKSKYRFDNIVSDHNKMQAIFELVEKVSDSDSTVLIYGESGTGKELIARAIHYNSYRQDKPLIPINCGAIPEELLESELFGYEKGAFTGATASRTGRFELAHGGTLFLDEIGEMSPALQVKLLRVLQEREFERVGGTRTIKIDVRIIAATNKDLEMMVDNQQFREDLFYRLNVIPIMLPPLRERQSDIPLLTAYFIERFNAEKKRHIEGVAPEALERLYNYHWPGNVRELENVIERIAILKGEGMIAINDLPEKLCRTFSNGMVPNVDVPDEELDFDTVVQNFEKQLLTKALEKTQGVKSKAAELLHMNRTTLVEKVKKLRLEA</sequence>
<dbReference type="GO" id="GO:0043565">
    <property type="term" value="F:sequence-specific DNA binding"/>
    <property type="evidence" value="ECO:0007669"/>
    <property type="project" value="InterPro"/>
</dbReference>
<dbReference type="Gene3D" id="3.40.50.300">
    <property type="entry name" value="P-loop containing nucleotide triphosphate hydrolases"/>
    <property type="match status" value="1"/>
</dbReference>
<keyword evidence="7" id="KW-0804">Transcription</keyword>
<evidence type="ECO:0000256" key="6">
    <source>
        <dbReference type="ARBA" id="ARBA00023125"/>
    </source>
</evidence>
<protein>
    <recommendedName>
        <fullName evidence="13">Acetoacetate metabolism regulatory protein AtoC</fullName>
    </recommendedName>
</protein>
<dbReference type="InterPro" id="IPR027417">
    <property type="entry name" value="P-loop_NTPase"/>
</dbReference>
<dbReference type="FunFam" id="3.40.50.300:FF:000006">
    <property type="entry name" value="DNA-binding transcriptional regulator NtrC"/>
    <property type="match status" value="1"/>
</dbReference>
<dbReference type="GO" id="GO:0006355">
    <property type="term" value="P:regulation of DNA-templated transcription"/>
    <property type="evidence" value="ECO:0007669"/>
    <property type="project" value="InterPro"/>
</dbReference>